<gene>
    <name evidence="1" type="ORF">VVD49_18515</name>
</gene>
<keyword evidence="2" id="KW-1185">Reference proteome</keyword>
<name>A0ABU6K9M1_9RHOO</name>
<comment type="caution">
    <text evidence="1">The sequence shown here is derived from an EMBL/GenBank/DDBJ whole genome shotgun (WGS) entry which is preliminary data.</text>
</comment>
<protein>
    <submittedName>
        <fullName evidence="1">Uncharacterized protein</fullName>
    </submittedName>
</protein>
<proteinExistence type="predicted"/>
<dbReference type="RefSeq" id="WP_327600707.1">
    <property type="nucleotide sequence ID" value="NZ_JAYXHS010000004.1"/>
</dbReference>
<dbReference type="Proteomes" id="UP001331561">
    <property type="component" value="Unassembled WGS sequence"/>
</dbReference>
<organism evidence="1 2">
    <name type="scientific">Uliginosibacterium silvisoli</name>
    <dbReference type="NCBI Taxonomy" id="3114758"/>
    <lineage>
        <taxon>Bacteria</taxon>
        <taxon>Pseudomonadati</taxon>
        <taxon>Pseudomonadota</taxon>
        <taxon>Betaproteobacteria</taxon>
        <taxon>Rhodocyclales</taxon>
        <taxon>Zoogloeaceae</taxon>
        <taxon>Uliginosibacterium</taxon>
    </lineage>
</organism>
<reference evidence="1 2" key="1">
    <citation type="submission" date="2024-01" db="EMBL/GenBank/DDBJ databases">
        <title>Uliginosibacterium soil sp. nov.</title>
        <authorList>
            <person name="Lv Y."/>
        </authorList>
    </citation>
    <scope>NUCLEOTIDE SEQUENCE [LARGE SCALE GENOMIC DNA]</scope>
    <source>
        <strain evidence="1 2">H3</strain>
    </source>
</reference>
<dbReference type="EMBL" id="JAYXHS010000004">
    <property type="protein sequence ID" value="MEC5387733.1"/>
    <property type="molecule type" value="Genomic_DNA"/>
</dbReference>
<evidence type="ECO:0000313" key="2">
    <source>
        <dbReference type="Proteomes" id="UP001331561"/>
    </source>
</evidence>
<sequence length="120" mass="13986">MKFRKTQIWRQDYFYCQRDHRLHWLLRLQRRERMARMTAESMANPAQTDNPGLTAQVGKQLIFISSSRKSLQTTPRLAPALSFGYQREERMVNGGVTARQGAKVAAAAEGPLHNVKWFHW</sequence>
<accession>A0ABU6K9M1</accession>
<evidence type="ECO:0000313" key="1">
    <source>
        <dbReference type="EMBL" id="MEC5387733.1"/>
    </source>
</evidence>